<dbReference type="PANTHER" id="PTHR42905">
    <property type="entry name" value="PHOSPHOENOLPYRUVATE CARBOXYLASE"/>
    <property type="match status" value="1"/>
</dbReference>
<dbReference type="Pfam" id="PF00463">
    <property type="entry name" value="ICL"/>
    <property type="match status" value="1"/>
</dbReference>
<keyword evidence="4" id="KW-0456">Lyase</keyword>
<dbReference type="InterPro" id="IPR040442">
    <property type="entry name" value="Pyrv_kinase-like_dom_sf"/>
</dbReference>
<dbReference type="PROSITE" id="PS00161">
    <property type="entry name" value="ISOCITRATE_LYASE"/>
    <property type="match status" value="1"/>
</dbReference>
<dbReference type="Proteomes" id="UP001296104">
    <property type="component" value="Unassembled WGS sequence"/>
</dbReference>
<dbReference type="EC" id="4.1.3.30" evidence="3"/>
<dbReference type="GO" id="GO:0046421">
    <property type="term" value="F:methylisocitrate lyase activity"/>
    <property type="evidence" value="ECO:0007669"/>
    <property type="project" value="UniProtKB-EC"/>
</dbReference>
<dbReference type="InterPro" id="IPR006254">
    <property type="entry name" value="Isocitrate_lyase"/>
</dbReference>
<evidence type="ECO:0000313" key="5">
    <source>
        <dbReference type="EMBL" id="CAK3991600.1"/>
    </source>
</evidence>
<evidence type="ECO:0000256" key="4">
    <source>
        <dbReference type="ARBA" id="ARBA00023239"/>
    </source>
</evidence>
<dbReference type="GO" id="GO:0019752">
    <property type="term" value="P:carboxylic acid metabolic process"/>
    <property type="evidence" value="ECO:0007669"/>
    <property type="project" value="InterPro"/>
</dbReference>
<protein>
    <recommendedName>
        <fullName evidence="3">methylisocitrate lyase</fullName>
        <ecNumber evidence="3">4.1.3.30</ecNumber>
    </recommendedName>
</protein>
<dbReference type="EMBL" id="CAVMBE010000020">
    <property type="protein sequence ID" value="CAK3991600.1"/>
    <property type="molecule type" value="Genomic_DNA"/>
</dbReference>
<dbReference type="InterPro" id="IPR018523">
    <property type="entry name" value="Isocitrate_lyase_ph_CS"/>
</dbReference>
<gene>
    <name evidence="5" type="ORF">LECACI_7A003973</name>
</gene>
<proteinExistence type="inferred from homology"/>
<organism evidence="5 6">
    <name type="scientific">Lecanosticta acicola</name>
    <dbReference type="NCBI Taxonomy" id="111012"/>
    <lineage>
        <taxon>Eukaryota</taxon>
        <taxon>Fungi</taxon>
        <taxon>Dikarya</taxon>
        <taxon>Ascomycota</taxon>
        <taxon>Pezizomycotina</taxon>
        <taxon>Dothideomycetes</taxon>
        <taxon>Dothideomycetidae</taxon>
        <taxon>Mycosphaerellales</taxon>
        <taxon>Mycosphaerellaceae</taxon>
        <taxon>Lecanosticta</taxon>
    </lineage>
</organism>
<evidence type="ECO:0000313" key="6">
    <source>
        <dbReference type="Proteomes" id="UP001296104"/>
    </source>
</evidence>
<comment type="catalytic activity">
    <reaction evidence="1">
        <text>(2S,3R)-3-hydroxybutane-1,2,3-tricarboxylate = pyruvate + succinate</text>
        <dbReference type="Rhea" id="RHEA:16809"/>
        <dbReference type="ChEBI" id="CHEBI:15361"/>
        <dbReference type="ChEBI" id="CHEBI:30031"/>
        <dbReference type="ChEBI" id="CHEBI:57429"/>
        <dbReference type="EC" id="4.1.3.30"/>
    </reaction>
</comment>
<keyword evidence="6" id="KW-1185">Reference proteome</keyword>
<dbReference type="InterPro" id="IPR015813">
    <property type="entry name" value="Pyrv/PenolPyrv_kinase-like_dom"/>
</dbReference>
<reference evidence="5" key="1">
    <citation type="submission" date="2023-11" db="EMBL/GenBank/DDBJ databases">
        <authorList>
            <person name="Alioto T."/>
            <person name="Alioto T."/>
            <person name="Gomez Garrido J."/>
        </authorList>
    </citation>
    <scope>NUCLEOTIDE SEQUENCE</scope>
</reference>
<comment type="similarity">
    <text evidence="2">Belongs to the isocitrate lyase/PEP mutase superfamily. Isocitrate lyase family.</text>
</comment>
<dbReference type="SUPFAM" id="SSF51621">
    <property type="entry name" value="Phosphoenolpyruvate/pyruvate domain"/>
    <property type="match status" value="1"/>
</dbReference>
<dbReference type="AlphaFoldDB" id="A0AAI8YXN5"/>
<dbReference type="Gene3D" id="3.20.20.60">
    <property type="entry name" value="Phosphoenolpyruvate-binding domains"/>
    <property type="match status" value="1"/>
</dbReference>
<evidence type="ECO:0000256" key="1">
    <source>
        <dbReference type="ARBA" id="ARBA00001050"/>
    </source>
</evidence>
<dbReference type="GO" id="GO:0004451">
    <property type="term" value="F:isocitrate lyase activity"/>
    <property type="evidence" value="ECO:0007669"/>
    <property type="project" value="InterPro"/>
</dbReference>
<dbReference type="PANTHER" id="PTHR42905:SF2">
    <property type="entry name" value="PHOSPHOENOLPYRUVATE CARBOXYLASE FAMILY PROTEIN"/>
    <property type="match status" value="1"/>
</dbReference>
<comment type="caution">
    <text evidence="5">The sequence shown here is derived from an EMBL/GenBank/DDBJ whole genome shotgun (WGS) entry which is preliminary data.</text>
</comment>
<evidence type="ECO:0000256" key="3">
    <source>
        <dbReference type="ARBA" id="ARBA00012260"/>
    </source>
</evidence>
<sequence>MSTLGMADLGIANGTDMIRNAGMIVSLDPDIPLIADVDTGYDGTLDVAITVHQYARAGVAGLHNEDQGVVKRCGHLAGKTTISHEEYAKP</sequence>
<evidence type="ECO:0000256" key="2">
    <source>
        <dbReference type="ARBA" id="ARBA00005704"/>
    </source>
</evidence>
<name>A0AAI8YXN5_9PEZI</name>
<accession>A0AAI8YXN5</accession>